<evidence type="ECO:0000313" key="1">
    <source>
        <dbReference type="EMBL" id="KFD52682.1"/>
    </source>
</evidence>
<dbReference type="Proteomes" id="UP000030764">
    <property type="component" value="Unassembled WGS sequence"/>
</dbReference>
<sequence length="146" mass="16380">MSDDAVTPEISPSERRVRTNRSQSSTNCLIRLAGCKDWRIHHAVHLEYVGNRKPSEFLRNLQQLLHTSSSAGNLSAQQSTYLKQSFPRCCHRPLQAVIAAWGLKFSLFTVLRHHFGGDPLAAPVGQLARSVLYHGPFSFWRLATLG</sequence>
<accession>A0A085N2W5</accession>
<dbReference type="EMBL" id="KL363225">
    <property type="protein sequence ID" value="KFD52682.1"/>
    <property type="molecule type" value="Genomic_DNA"/>
</dbReference>
<organism evidence="2">
    <name type="scientific">Trichuris suis</name>
    <name type="common">pig whipworm</name>
    <dbReference type="NCBI Taxonomy" id="68888"/>
    <lineage>
        <taxon>Eukaryota</taxon>
        <taxon>Metazoa</taxon>
        <taxon>Ecdysozoa</taxon>
        <taxon>Nematoda</taxon>
        <taxon>Enoplea</taxon>
        <taxon>Dorylaimia</taxon>
        <taxon>Trichinellida</taxon>
        <taxon>Trichuridae</taxon>
        <taxon>Trichuris</taxon>
    </lineage>
</organism>
<dbReference type="Proteomes" id="UP000030758">
    <property type="component" value="Unassembled WGS sequence"/>
</dbReference>
<evidence type="ECO:0000313" key="2">
    <source>
        <dbReference type="EMBL" id="KFD63811.1"/>
    </source>
</evidence>
<gene>
    <name evidence="1" type="ORF">M513_06529</name>
    <name evidence="2" type="ORF">M514_06529</name>
</gene>
<proteinExistence type="predicted"/>
<dbReference type="AlphaFoldDB" id="A0A085N2W5"/>
<name>A0A085N2W5_9BILA</name>
<dbReference type="EMBL" id="KL367565">
    <property type="protein sequence ID" value="KFD63811.1"/>
    <property type="molecule type" value="Genomic_DNA"/>
</dbReference>
<keyword evidence="3" id="KW-1185">Reference proteome</keyword>
<protein>
    <submittedName>
        <fullName evidence="2">Uncharacterized protein</fullName>
    </submittedName>
</protein>
<evidence type="ECO:0000313" key="3">
    <source>
        <dbReference type="Proteomes" id="UP000030764"/>
    </source>
</evidence>
<reference evidence="2 3" key="1">
    <citation type="journal article" date="2014" name="Nat. Genet.">
        <title>Genome and transcriptome of the porcine whipworm Trichuris suis.</title>
        <authorList>
            <person name="Jex A.R."/>
            <person name="Nejsum P."/>
            <person name="Schwarz E.M."/>
            <person name="Hu L."/>
            <person name="Young N.D."/>
            <person name="Hall R.S."/>
            <person name="Korhonen P.K."/>
            <person name="Liao S."/>
            <person name="Thamsborg S."/>
            <person name="Xia J."/>
            <person name="Xu P."/>
            <person name="Wang S."/>
            <person name="Scheerlinck J.P."/>
            <person name="Hofmann A."/>
            <person name="Sternberg P.W."/>
            <person name="Wang J."/>
            <person name="Gasser R.B."/>
        </authorList>
    </citation>
    <scope>NUCLEOTIDE SEQUENCE [LARGE SCALE GENOMIC DNA]</scope>
    <source>
        <strain evidence="2">DCEP-RM93F</strain>
        <strain evidence="1">DCEP-RM93M</strain>
    </source>
</reference>